<evidence type="ECO:0000256" key="4">
    <source>
        <dbReference type="ARBA" id="ARBA00022833"/>
    </source>
</evidence>
<dbReference type="GO" id="GO:0008270">
    <property type="term" value="F:zinc ion binding"/>
    <property type="evidence" value="ECO:0007669"/>
    <property type="project" value="UniProtKB-KW"/>
</dbReference>
<sequence length="1279" mass="145477">QEWDLLREVMPTLPVDRIRKTDEFTTGRSFLAYSLLRDDECVGEAMDAIDRSCVDGPPKKLRNALCLVCHSPFSVSLLQPLQTPPHFNVDSHRHLAVKGWSEFKEVDEIAELPQGSNTDPQSTLAFSVFLHLSNEQDATPCKLFKWHCTLCSLDVSLFPSSISLRFFALRHLEQSHPRVFNDAFYNHEWKLLQIETSLLNMRTYSQQECIGFRGRPYDITDPSDFIFPWQRSLRVPAGFFVCGHCFFVSRGAEILDHLATHGYVVSDNRVVLEEGGQEGCIDEKTIRTIRKKLRVPSSILYEEKSSCEEMDGMRGEERMMVVRKEEIPATPVNRTEIEIVSTPKSSGYRLRARSVARRYVPIDDTTNNEDTMSSEESDSGVEKYVISTAESGDSEGDEERTLNDTMEVDEDENEPSTSSGLRRVKSERERKQMMKSSNTCTESSIASELYDTGIVPSGEKEHPFKRAGNTVHKKAFRWTGEEPAQLTAEQIELIRVFKESGRCDLCPKTKGYRGVSKMTNVEQSMMAHLIVRHGDDENAMAIVTRKRFLLCSSLLSGAMEAVPPFLLENVHPNYLTCSRCLEFKCGRQSNLAVHWESCSGVKGNRGKSVNARKEKREEEGEKEKEEEREERITPKRTSTHSVRCPLCREGWRKSVHYSDDVSVAVHLVLKHTTDKQAYEMVMQLEEETSLQSSFPFLNLHDSFAFRVRHSESGIQCALCDTNSPTLASAIRHATRSHATSKEKEEANIVVGGLSCPLPSSCSSLRSILMGIPRSILAIQFIHLLFNHQPEEEEAKQWMDAVAVEDKEKLRCEANLRLDVDKCIESWRDGKAYLVCALCDRVSRNISLHAKHFGAHCGEKNDRIVRRSVKTTPLFAPRTPAEVQSTEKRGRGKAPDRAMKCEHCERVIYASSLYAASVSMDIHLLKMHPQEQMMTAPSVFPFINFSASTADSLECSLCGYSAKESRYIVPHAWTKHTDESKAAAGLQAWAEFEEEQERKREKQRSSCSRTIRSLRAGAEMMKRQREEEGDEEEEENGEVGKKRRRVEGDDGATATVMIRTPRQRSTVSRWLDTSLQSMSTYSPSHKPDDDLRDRLDRLFSTNSPSLASQSTHASSSIFKELPETSMAQMTTQGKAEDISHIKGVDGVRCSVCSFKGRNTEALRIHFNEAHQGVTSLSVPDVFPCAVCSSVFNSKKKWRCHCEEDHAPKDRPFQCFKCQFRYETHQKLRAHQIRVHESEMLVHPDDRTCFKCSKLFGSLRAYREHKKRHEEREGIDEEEEE</sequence>
<feature type="non-terminal residue" evidence="9">
    <location>
        <position position="1"/>
    </location>
</feature>
<evidence type="ECO:0000259" key="8">
    <source>
        <dbReference type="PROSITE" id="PS50157"/>
    </source>
</evidence>
<feature type="region of interest" description="Disordered" evidence="7">
    <location>
        <begin position="994"/>
        <end position="1069"/>
    </location>
</feature>
<comment type="caution">
    <text evidence="9">The sequence shown here is derived from an EMBL/GenBank/DDBJ whole genome shotgun (WGS) entry which is preliminary data.</text>
</comment>
<keyword evidence="10" id="KW-1185">Reference proteome</keyword>
<dbReference type="AlphaFoldDB" id="A0AAV5VL01"/>
<dbReference type="PANTHER" id="PTHR24388:SF104">
    <property type="entry name" value="AT-RICH BINDING PROTEIN-RELATED"/>
    <property type="match status" value="1"/>
</dbReference>
<dbReference type="PROSITE" id="PS00028">
    <property type="entry name" value="ZINC_FINGER_C2H2_1"/>
    <property type="match status" value="3"/>
</dbReference>
<gene>
    <name evidence="9" type="ORF">PFISCL1PPCAC_10059</name>
</gene>
<feature type="region of interest" description="Disordered" evidence="7">
    <location>
        <begin position="601"/>
        <end position="636"/>
    </location>
</feature>
<dbReference type="GO" id="GO:0000978">
    <property type="term" value="F:RNA polymerase II cis-regulatory region sequence-specific DNA binding"/>
    <property type="evidence" value="ECO:0007669"/>
    <property type="project" value="TreeGrafter"/>
</dbReference>
<feature type="compositionally biased region" description="Basic and acidic residues" evidence="7">
    <location>
        <begin position="611"/>
        <end position="633"/>
    </location>
</feature>
<organism evidence="9 10">
    <name type="scientific">Pristionchus fissidentatus</name>
    <dbReference type="NCBI Taxonomy" id="1538716"/>
    <lineage>
        <taxon>Eukaryota</taxon>
        <taxon>Metazoa</taxon>
        <taxon>Ecdysozoa</taxon>
        <taxon>Nematoda</taxon>
        <taxon>Chromadorea</taxon>
        <taxon>Rhabditida</taxon>
        <taxon>Rhabditina</taxon>
        <taxon>Diplogasteromorpha</taxon>
        <taxon>Diplogasteroidea</taxon>
        <taxon>Neodiplogasteridae</taxon>
        <taxon>Pristionchus</taxon>
    </lineage>
</organism>
<dbReference type="InterPro" id="IPR050527">
    <property type="entry name" value="Snail/Krueppel_Znf"/>
</dbReference>
<dbReference type="InterPro" id="IPR013087">
    <property type="entry name" value="Znf_C2H2_type"/>
</dbReference>
<evidence type="ECO:0000313" key="9">
    <source>
        <dbReference type="EMBL" id="GMT18762.1"/>
    </source>
</evidence>
<dbReference type="Proteomes" id="UP001432322">
    <property type="component" value="Unassembled WGS sequence"/>
</dbReference>
<feature type="compositionally biased region" description="Acidic residues" evidence="7">
    <location>
        <begin position="1026"/>
        <end position="1036"/>
    </location>
</feature>
<dbReference type="GO" id="GO:0000981">
    <property type="term" value="F:DNA-binding transcription factor activity, RNA polymerase II-specific"/>
    <property type="evidence" value="ECO:0007669"/>
    <property type="project" value="TreeGrafter"/>
</dbReference>
<keyword evidence="1" id="KW-0479">Metal-binding</keyword>
<evidence type="ECO:0000256" key="7">
    <source>
        <dbReference type="SAM" id="MobiDB-lite"/>
    </source>
</evidence>
<evidence type="ECO:0000256" key="3">
    <source>
        <dbReference type="ARBA" id="ARBA00022771"/>
    </source>
</evidence>
<feature type="domain" description="C2H2-type" evidence="8">
    <location>
        <begin position="1211"/>
        <end position="1239"/>
    </location>
</feature>
<name>A0AAV5VL01_9BILA</name>
<protein>
    <recommendedName>
        <fullName evidence="8">C2H2-type domain-containing protein</fullName>
    </recommendedName>
</protein>
<keyword evidence="5" id="KW-0539">Nucleus</keyword>
<evidence type="ECO:0000256" key="6">
    <source>
        <dbReference type="PROSITE-ProRule" id="PRU00042"/>
    </source>
</evidence>
<dbReference type="PANTHER" id="PTHR24388">
    <property type="entry name" value="ZINC FINGER PROTEIN"/>
    <property type="match status" value="1"/>
</dbReference>
<accession>A0AAV5VL01</accession>
<dbReference type="SMART" id="SM00355">
    <property type="entry name" value="ZnF_C2H2"/>
    <property type="match status" value="10"/>
</dbReference>
<proteinExistence type="predicted"/>
<evidence type="ECO:0000256" key="1">
    <source>
        <dbReference type="ARBA" id="ARBA00022723"/>
    </source>
</evidence>
<evidence type="ECO:0000256" key="5">
    <source>
        <dbReference type="ARBA" id="ARBA00023242"/>
    </source>
</evidence>
<dbReference type="EMBL" id="BTSY01000003">
    <property type="protein sequence ID" value="GMT18762.1"/>
    <property type="molecule type" value="Genomic_DNA"/>
</dbReference>
<dbReference type="Gene3D" id="3.30.160.60">
    <property type="entry name" value="Classic Zinc Finger"/>
    <property type="match status" value="2"/>
</dbReference>
<evidence type="ECO:0000256" key="2">
    <source>
        <dbReference type="ARBA" id="ARBA00022737"/>
    </source>
</evidence>
<dbReference type="PROSITE" id="PS50157">
    <property type="entry name" value="ZINC_FINGER_C2H2_2"/>
    <property type="match status" value="1"/>
</dbReference>
<feature type="region of interest" description="Disordered" evidence="7">
    <location>
        <begin position="388"/>
        <end position="442"/>
    </location>
</feature>
<evidence type="ECO:0000313" key="10">
    <source>
        <dbReference type="Proteomes" id="UP001432322"/>
    </source>
</evidence>
<keyword evidence="3 6" id="KW-0863">Zinc-finger</keyword>
<reference evidence="9" key="1">
    <citation type="submission" date="2023-10" db="EMBL/GenBank/DDBJ databases">
        <title>Genome assembly of Pristionchus species.</title>
        <authorList>
            <person name="Yoshida K."/>
            <person name="Sommer R.J."/>
        </authorList>
    </citation>
    <scope>NUCLEOTIDE SEQUENCE</scope>
    <source>
        <strain evidence="9">RS5133</strain>
    </source>
</reference>
<keyword evidence="4" id="KW-0862">Zinc</keyword>
<keyword evidence="2" id="KW-0677">Repeat</keyword>